<dbReference type="EMBL" id="KB555348">
    <property type="protein sequence ID" value="EMP29529.1"/>
    <property type="molecule type" value="Genomic_DNA"/>
</dbReference>
<dbReference type="Proteomes" id="UP000031443">
    <property type="component" value="Unassembled WGS sequence"/>
</dbReference>
<protein>
    <submittedName>
        <fullName evidence="1">Uncharacterized protein</fullName>
    </submittedName>
</protein>
<reference evidence="2" key="1">
    <citation type="journal article" date="2013" name="Nat. Genet.">
        <title>The draft genomes of soft-shell turtle and green sea turtle yield insights into the development and evolution of the turtle-specific body plan.</title>
        <authorList>
            <person name="Wang Z."/>
            <person name="Pascual-Anaya J."/>
            <person name="Zadissa A."/>
            <person name="Li W."/>
            <person name="Niimura Y."/>
            <person name="Huang Z."/>
            <person name="Li C."/>
            <person name="White S."/>
            <person name="Xiong Z."/>
            <person name="Fang D."/>
            <person name="Wang B."/>
            <person name="Ming Y."/>
            <person name="Chen Y."/>
            <person name="Zheng Y."/>
            <person name="Kuraku S."/>
            <person name="Pignatelli M."/>
            <person name="Herrero J."/>
            <person name="Beal K."/>
            <person name="Nozawa M."/>
            <person name="Li Q."/>
            <person name="Wang J."/>
            <person name="Zhang H."/>
            <person name="Yu L."/>
            <person name="Shigenobu S."/>
            <person name="Wang J."/>
            <person name="Liu J."/>
            <person name="Flicek P."/>
            <person name="Searle S."/>
            <person name="Wang J."/>
            <person name="Kuratani S."/>
            <person name="Yin Y."/>
            <person name="Aken B."/>
            <person name="Zhang G."/>
            <person name="Irie N."/>
        </authorList>
    </citation>
    <scope>NUCLEOTIDE SEQUENCE [LARGE SCALE GENOMIC DNA]</scope>
</reference>
<proteinExistence type="predicted"/>
<sequence length="220" mass="23189">MEQQSVSCVGHSATSLPVVAAFGGSSAAVAVVAIRWRLLGVAKLTSGMATLADVEHGELNPPSESATGKALQSVHTDSCKHTGVATFAALTAALRAVHYGQLSHRVSLPILALWLVGRGKGVRGILGPVPTPPDASVRIPAIPLLPSTFGAIFQWFLYYALCLPFRSAGMEPKLLRSMLTSRASTSRLAVELFLMIQSNSEDSDDDINSSNAYVKVPPPL</sequence>
<accession>M7AXN9</accession>
<evidence type="ECO:0000313" key="2">
    <source>
        <dbReference type="Proteomes" id="UP000031443"/>
    </source>
</evidence>
<evidence type="ECO:0000313" key="1">
    <source>
        <dbReference type="EMBL" id="EMP29529.1"/>
    </source>
</evidence>
<organism evidence="1 2">
    <name type="scientific">Chelonia mydas</name>
    <name type="common">Green sea-turtle</name>
    <name type="synonym">Chelonia agassizi</name>
    <dbReference type="NCBI Taxonomy" id="8469"/>
    <lineage>
        <taxon>Eukaryota</taxon>
        <taxon>Metazoa</taxon>
        <taxon>Chordata</taxon>
        <taxon>Craniata</taxon>
        <taxon>Vertebrata</taxon>
        <taxon>Euteleostomi</taxon>
        <taxon>Archelosauria</taxon>
        <taxon>Testudinata</taxon>
        <taxon>Testudines</taxon>
        <taxon>Cryptodira</taxon>
        <taxon>Durocryptodira</taxon>
        <taxon>Americhelydia</taxon>
        <taxon>Chelonioidea</taxon>
        <taxon>Cheloniidae</taxon>
        <taxon>Chelonia</taxon>
    </lineage>
</organism>
<keyword evidence="2" id="KW-1185">Reference proteome</keyword>
<dbReference type="AlphaFoldDB" id="M7AXN9"/>
<name>M7AXN9_CHEMY</name>
<gene>
    <name evidence="1" type="ORF">UY3_13339</name>
</gene>